<feature type="region of interest" description="Disordered" evidence="15">
    <location>
        <begin position="1"/>
        <end position="30"/>
    </location>
</feature>
<accession>A0ABW9AB81</accession>
<dbReference type="SMART" id="SM00304">
    <property type="entry name" value="HAMP"/>
    <property type="match status" value="1"/>
</dbReference>
<keyword evidence="9 14" id="KW-0418">Kinase</keyword>
<feature type="transmembrane region" description="Helical" evidence="14">
    <location>
        <begin position="48"/>
        <end position="71"/>
    </location>
</feature>
<dbReference type="InterPro" id="IPR036890">
    <property type="entry name" value="HATPase_C_sf"/>
</dbReference>
<dbReference type="InterPro" id="IPR006290">
    <property type="entry name" value="CztS_silS_copS"/>
</dbReference>
<evidence type="ECO:0000256" key="1">
    <source>
        <dbReference type="ARBA" id="ARBA00000085"/>
    </source>
</evidence>
<keyword evidence="10 14" id="KW-0067">ATP-binding</keyword>
<feature type="domain" description="Histidine kinase" evidence="16">
    <location>
        <begin position="280"/>
        <end position="498"/>
    </location>
</feature>
<keyword evidence="13 14" id="KW-0472">Membrane</keyword>
<keyword evidence="7 14" id="KW-0812">Transmembrane</keyword>
<dbReference type="InterPro" id="IPR003594">
    <property type="entry name" value="HATPase_dom"/>
</dbReference>
<gene>
    <name evidence="18" type="ORF">PQR62_17880</name>
</gene>
<dbReference type="InterPro" id="IPR003660">
    <property type="entry name" value="HAMP_dom"/>
</dbReference>
<dbReference type="EMBL" id="JAQQFM010000007">
    <property type="protein sequence ID" value="MFL9926151.1"/>
    <property type="molecule type" value="Genomic_DNA"/>
</dbReference>
<dbReference type="CDD" id="cd00075">
    <property type="entry name" value="HATPase"/>
    <property type="match status" value="1"/>
</dbReference>
<dbReference type="PANTHER" id="PTHR45436">
    <property type="entry name" value="SENSOR HISTIDINE KINASE YKOH"/>
    <property type="match status" value="1"/>
</dbReference>
<evidence type="ECO:0000313" key="18">
    <source>
        <dbReference type="EMBL" id="MFL9926151.1"/>
    </source>
</evidence>
<evidence type="ECO:0000256" key="4">
    <source>
        <dbReference type="ARBA" id="ARBA00022519"/>
    </source>
</evidence>
<evidence type="ECO:0000256" key="10">
    <source>
        <dbReference type="ARBA" id="ARBA00022840"/>
    </source>
</evidence>
<dbReference type="Pfam" id="PF02518">
    <property type="entry name" value="HATPase_c"/>
    <property type="match status" value="1"/>
</dbReference>
<reference evidence="18 19" key="1">
    <citation type="journal article" date="2024" name="Chem. Sci.">
        <title>Discovery of megapolipeptins by genome mining of a Burkholderiales bacteria collection.</title>
        <authorList>
            <person name="Paulo B.S."/>
            <person name="Recchia M.J.J."/>
            <person name="Lee S."/>
            <person name="Fergusson C.H."/>
            <person name="Romanowski S.B."/>
            <person name="Hernandez A."/>
            <person name="Krull N."/>
            <person name="Liu D.Y."/>
            <person name="Cavanagh H."/>
            <person name="Bos A."/>
            <person name="Gray C.A."/>
            <person name="Murphy B.T."/>
            <person name="Linington R.G."/>
            <person name="Eustaquio A.S."/>
        </authorList>
    </citation>
    <scope>NUCLEOTIDE SEQUENCE [LARGE SCALE GENOMIC DNA]</scope>
    <source>
        <strain evidence="18 19">RL21-008-BIB-A</strain>
    </source>
</reference>
<evidence type="ECO:0000259" key="16">
    <source>
        <dbReference type="PROSITE" id="PS50109"/>
    </source>
</evidence>
<keyword evidence="5" id="KW-0597">Phosphoprotein</keyword>
<evidence type="ECO:0000256" key="14">
    <source>
        <dbReference type="RuleBase" id="RU364088"/>
    </source>
</evidence>
<evidence type="ECO:0000256" key="3">
    <source>
        <dbReference type="ARBA" id="ARBA00022475"/>
    </source>
</evidence>
<evidence type="ECO:0000256" key="13">
    <source>
        <dbReference type="ARBA" id="ARBA00023136"/>
    </source>
</evidence>
<feature type="transmembrane region" description="Helical" evidence="14">
    <location>
        <begin position="195"/>
        <end position="218"/>
    </location>
</feature>
<dbReference type="SMART" id="SM00387">
    <property type="entry name" value="HATPase_c"/>
    <property type="match status" value="1"/>
</dbReference>
<keyword evidence="4 14" id="KW-0997">Cell inner membrane</keyword>
<evidence type="ECO:0000256" key="9">
    <source>
        <dbReference type="ARBA" id="ARBA00022777"/>
    </source>
</evidence>
<comment type="subcellular location">
    <subcellularLocation>
        <location evidence="2 14">Cell inner membrane</location>
    </subcellularLocation>
</comment>
<dbReference type="GO" id="GO:0004673">
    <property type="term" value="F:protein histidine kinase activity"/>
    <property type="evidence" value="ECO:0007669"/>
    <property type="project" value="UniProtKB-EC"/>
</dbReference>
<dbReference type="RefSeq" id="WP_408159344.1">
    <property type="nucleotide sequence ID" value="NZ_JAQQFM010000007.1"/>
</dbReference>
<organism evidence="18 19">
    <name type="scientific">Herbaspirillum lusitanum</name>
    <dbReference type="NCBI Taxonomy" id="213312"/>
    <lineage>
        <taxon>Bacteria</taxon>
        <taxon>Pseudomonadati</taxon>
        <taxon>Pseudomonadota</taxon>
        <taxon>Betaproteobacteria</taxon>
        <taxon>Burkholderiales</taxon>
        <taxon>Oxalobacteraceae</taxon>
        <taxon>Herbaspirillum</taxon>
    </lineage>
</organism>
<evidence type="ECO:0000256" key="15">
    <source>
        <dbReference type="SAM" id="MobiDB-lite"/>
    </source>
</evidence>
<dbReference type="CDD" id="cd00082">
    <property type="entry name" value="HisKA"/>
    <property type="match status" value="1"/>
</dbReference>
<evidence type="ECO:0000256" key="7">
    <source>
        <dbReference type="ARBA" id="ARBA00022692"/>
    </source>
</evidence>
<evidence type="ECO:0000256" key="5">
    <source>
        <dbReference type="ARBA" id="ARBA00022553"/>
    </source>
</evidence>
<proteinExistence type="predicted"/>
<dbReference type="PROSITE" id="PS50109">
    <property type="entry name" value="HIS_KIN"/>
    <property type="match status" value="1"/>
</dbReference>
<dbReference type="Gene3D" id="3.30.565.10">
    <property type="entry name" value="Histidine kinase-like ATPase, C-terminal domain"/>
    <property type="match status" value="1"/>
</dbReference>
<keyword evidence="8 14" id="KW-0547">Nucleotide-binding</keyword>
<sequence length="498" mass="54429">MHPPAGASGNASAAENPSDAASPASAASTGKPGLLQRLTARHSITARLVWMSAASALFIFALTGAVLYTVLKGELLRHERDGLLTTVNDISYMVSRAGTTDRWGRVQLKLDTLSQSDPRVSFWVTSDDPRFRYGDISRLKDLSYDAVNVGLQHVEGKEYPLHTMTKVLMPLDERPEVKLTVGIDTEPYFEMRRTFLIATTSLSLLGIMLAILFSYWIARAGLAPLRRMSQGAKTFSPKTLSKRMEVDALPGELSDLAQAFNGALERIEYAYTQLEAFNADVAHELRTPLANLIGETQVALSRERSAEEFQYVLQSNLEELDRIRSIINDMLFLARSDQGEAATSLIRSVVANEVQKTIEFFEFVLDDMQMSVTVSGDTGASVMMETALFRRALTNLLQNAIQHSVSGASINVNIALSEQDGSVQLTVANPGAPIDSRHLPRLFDRFYRIDSARQDINGSHGHGLGLAIVKAVARMHGGKAFAYSTGGITSIGFTIAQA</sequence>
<comment type="catalytic activity">
    <reaction evidence="1 14">
        <text>ATP + protein L-histidine = ADP + protein N-phospho-L-histidine.</text>
        <dbReference type="EC" id="2.7.13.3"/>
    </reaction>
</comment>
<dbReference type="InterPro" id="IPR050428">
    <property type="entry name" value="TCS_sensor_his_kinase"/>
</dbReference>
<dbReference type="PRINTS" id="PR00344">
    <property type="entry name" value="BCTRLSENSOR"/>
</dbReference>
<feature type="domain" description="HAMP" evidence="17">
    <location>
        <begin position="219"/>
        <end position="272"/>
    </location>
</feature>
<dbReference type="InterPro" id="IPR003661">
    <property type="entry name" value="HisK_dim/P_dom"/>
</dbReference>
<keyword evidence="12 14" id="KW-0902">Two-component regulatory system</keyword>
<evidence type="ECO:0000256" key="11">
    <source>
        <dbReference type="ARBA" id="ARBA00022989"/>
    </source>
</evidence>
<dbReference type="SMART" id="SM00388">
    <property type="entry name" value="HisKA"/>
    <property type="match status" value="1"/>
</dbReference>
<dbReference type="InterPro" id="IPR004358">
    <property type="entry name" value="Sig_transdc_His_kin-like_C"/>
</dbReference>
<name>A0ABW9AB81_9BURK</name>
<dbReference type="Gene3D" id="6.10.340.10">
    <property type="match status" value="1"/>
</dbReference>
<dbReference type="SUPFAM" id="SSF47384">
    <property type="entry name" value="Homodimeric domain of signal transducing histidine kinase"/>
    <property type="match status" value="1"/>
</dbReference>
<dbReference type="Proteomes" id="UP001629246">
    <property type="component" value="Unassembled WGS sequence"/>
</dbReference>
<keyword evidence="11 14" id="KW-1133">Transmembrane helix</keyword>
<comment type="caution">
    <text evidence="18">The sequence shown here is derived from an EMBL/GenBank/DDBJ whole genome shotgun (WGS) entry which is preliminary data.</text>
</comment>
<evidence type="ECO:0000256" key="12">
    <source>
        <dbReference type="ARBA" id="ARBA00023012"/>
    </source>
</evidence>
<dbReference type="PROSITE" id="PS50885">
    <property type="entry name" value="HAMP"/>
    <property type="match status" value="1"/>
</dbReference>
<evidence type="ECO:0000256" key="6">
    <source>
        <dbReference type="ARBA" id="ARBA00022679"/>
    </source>
</evidence>
<keyword evidence="19" id="KW-1185">Reference proteome</keyword>
<evidence type="ECO:0000313" key="19">
    <source>
        <dbReference type="Proteomes" id="UP001629246"/>
    </source>
</evidence>
<dbReference type="Gene3D" id="1.10.287.130">
    <property type="match status" value="1"/>
</dbReference>
<dbReference type="InterPro" id="IPR005467">
    <property type="entry name" value="His_kinase_dom"/>
</dbReference>
<dbReference type="EC" id="2.7.13.3" evidence="14"/>
<evidence type="ECO:0000256" key="8">
    <source>
        <dbReference type="ARBA" id="ARBA00022741"/>
    </source>
</evidence>
<dbReference type="CDD" id="cd06225">
    <property type="entry name" value="HAMP"/>
    <property type="match status" value="1"/>
</dbReference>
<evidence type="ECO:0000259" key="17">
    <source>
        <dbReference type="PROSITE" id="PS50885"/>
    </source>
</evidence>
<comment type="function">
    <text evidence="14">Member of a two-component regulatory system.</text>
</comment>
<feature type="compositionally biased region" description="Low complexity" evidence="15">
    <location>
        <begin position="1"/>
        <end position="28"/>
    </location>
</feature>
<dbReference type="Pfam" id="PF00672">
    <property type="entry name" value="HAMP"/>
    <property type="match status" value="1"/>
</dbReference>
<evidence type="ECO:0000256" key="2">
    <source>
        <dbReference type="ARBA" id="ARBA00004533"/>
    </source>
</evidence>
<dbReference type="NCBIfam" id="TIGR01386">
    <property type="entry name" value="cztS_silS_copS"/>
    <property type="match status" value="1"/>
</dbReference>
<keyword evidence="6 14" id="KW-0808">Transferase</keyword>
<protein>
    <recommendedName>
        <fullName evidence="14">Sensor protein</fullName>
        <ecNumber evidence="14">2.7.13.3</ecNumber>
    </recommendedName>
</protein>
<dbReference type="SUPFAM" id="SSF55874">
    <property type="entry name" value="ATPase domain of HSP90 chaperone/DNA topoisomerase II/histidine kinase"/>
    <property type="match status" value="1"/>
</dbReference>
<keyword evidence="3 14" id="KW-1003">Cell membrane</keyword>
<dbReference type="Pfam" id="PF00512">
    <property type="entry name" value="HisKA"/>
    <property type="match status" value="1"/>
</dbReference>
<dbReference type="PANTHER" id="PTHR45436:SF9">
    <property type="entry name" value="SENSOR PROTEIN"/>
    <property type="match status" value="1"/>
</dbReference>
<dbReference type="InterPro" id="IPR036097">
    <property type="entry name" value="HisK_dim/P_sf"/>
</dbReference>